<sequence length="136" mass="13974">MPQNRQPRRNPNRRPAAPGAGSRAPRSGGSRRPAPAGPPPKSSLRARIEAVSYPVLVKLTAAPKWLLGVVTAAVLLGGLLAPPPVGPALLGLVVLFLAWLLVLAWPRLGAGQKLSRGFIVVALGALVVARAGGLLA</sequence>
<protein>
    <submittedName>
        <fullName evidence="3">Uncharacterized protein</fullName>
    </submittedName>
</protein>
<keyword evidence="2" id="KW-0812">Transmembrane</keyword>
<dbReference type="AlphaFoldDB" id="A0A1H2JY23"/>
<dbReference type="STRING" id="419479.SAMN04488563_3189"/>
<keyword evidence="2" id="KW-1133">Transmembrane helix</keyword>
<dbReference type="EMBL" id="LT629791">
    <property type="protein sequence ID" value="SDU61111.1"/>
    <property type="molecule type" value="Genomic_DNA"/>
</dbReference>
<proteinExistence type="predicted"/>
<feature type="transmembrane region" description="Helical" evidence="2">
    <location>
        <begin position="88"/>
        <end position="105"/>
    </location>
</feature>
<organism evidence="3 4">
    <name type="scientific">Jiangella alkaliphila</name>
    <dbReference type="NCBI Taxonomy" id="419479"/>
    <lineage>
        <taxon>Bacteria</taxon>
        <taxon>Bacillati</taxon>
        <taxon>Actinomycetota</taxon>
        <taxon>Actinomycetes</taxon>
        <taxon>Jiangellales</taxon>
        <taxon>Jiangellaceae</taxon>
        <taxon>Jiangella</taxon>
    </lineage>
</organism>
<dbReference type="RefSeq" id="WP_052762643.1">
    <property type="nucleotide sequence ID" value="NZ_LBMC01000013.1"/>
</dbReference>
<name>A0A1H2JY23_9ACTN</name>
<feature type="transmembrane region" description="Helical" evidence="2">
    <location>
        <begin position="65"/>
        <end position="82"/>
    </location>
</feature>
<dbReference type="InterPro" id="IPR046549">
    <property type="entry name" value="DUF6703"/>
</dbReference>
<dbReference type="Pfam" id="PF20444">
    <property type="entry name" value="DUF6703"/>
    <property type="match status" value="1"/>
</dbReference>
<evidence type="ECO:0000256" key="2">
    <source>
        <dbReference type="SAM" id="Phobius"/>
    </source>
</evidence>
<feature type="compositionally biased region" description="Low complexity" evidence="1">
    <location>
        <begin position="13"/>
        <end position="34"/>
    </location>
</feature>
<keyword evidence="4" id="KW-1185">Reference proteome</keyword>
<reference evidence="4" key="1">
    <citation type="submission" date="2016-10" db="EMBL/GenBank/DDBJ databases">
        <authorList>
            <person name="Varghese N."/>
            <person name="Submissions S."/>
        </authorList>
    </citation>
    <scope>NUCLEOTIDE SEQUENCE [LARGE SCALE GENOMIC DNA]</scope>
    <source>
        <strain evidence="4">DSM 45079</strain>
    </source>
</reference>
<accession>A0A1H2JY23</accession>
<gene>
    <name evidence="3" type="ORF">SAMN04488563_3189</name>
</gene>
<feature type="transmembrane region" description="Helical" evidence="2">
    <location>
        <begin position="117"/>
        <end position="135"/>
    </location>
</feature>
<feature type="region of interest" description="Disordered" evidence="1">
    <location>
        <begin position="1"/>
        <end position="43"/>
    </location>
</feature>
<evidence type="ECO:0000313" key="4">
    <source>
        <dbReference type="Proteomes" id="UP000182977"/>
    </source>
</evidence>
<evidence type="ECO:0000313" key="3">
    <source>
        <dbReference type="EMBL" id="SDU61111.1"/>
    </source>
</evidence>
<evidence type="ECO:0000256" key="1">
    <source>
        <dbReference type="SAM" id="MobiDB-lite"/>
    </source>
</evidence>
<keyword evidence="2" id="KW-0472">Membrane</keyword>
<feature type="compositionally biased region" description="Basic residues" evidence="1">
    <location>
        <begin position="1"/>
        <end position="12"/>
    </location>
</feature>
<dbReference type="Proteomes" id="UP000182977">
    <property type="component" value="Chromosome I"/>
</dbReference>